<dbReference type="Gene3D" id="1.10.150.900">
    <property type="match status" value="1"/>
</dbReference>
<comment type="similarity">
    <text evidence="2">Belongs to the peptidase M20A family.</text>
</comment>
<reference evidence="7" key="1">
    <citation type="submission" date="2018-05" db="EMBL/GenBank/DDBJ databases">
        <authorList>
            <person name="Lanie J.A."/>
            <person name="Ng W.-L."/>
            <person name="Kazmierczak K.M."/>
            <person name="Andrzejewski T.M."/>
            <person name="Davidsen T.M."/>
            <person name="Wayne K.J."/>
            <person name="Tettelin H."/>
            <person name="Glass J.I."/>
            <person name="Rusch D."/>
            <person name="Podicherti R."/>
            <person name="Tsui H.-C.T."/>
            <person name="Winkler M.E."/>
        </authorList>
    </citation>
    <scope>NUCLEOTIDE SEQUENCE</scope>
</reference>
<evidence type="ECO:0000256" key="5">
    <source>
        <dbReference type="ARBA" id="ARBA00022833"/>
    </source>
</evidence>
<keyword evidence="3" id="KW-0479">Metal-binding</keyword>
<evidence type="ECO:0000256" key="1">
    <source>
        <dbReference type="ARBA" id="ARBA00001947"/>
    </source>
</evidence>
<evidence type="ECO:0000256" key="2">
    <source>
        <dbReference type="ARBA" id="ARBA00006247"/>
    </source>
</evidence>
<dbReference type="InterPro" id="IPR011650">
    <property type="entry name" value="Peptidase_M20_dimer"/>
</dbReference>
<feature type="domain" description="Peptidase M20 dimerisation" evidence="6">
    <location>
        <begin position="201"/>
        <end position="341"/>
    </location>
</feature>
<dbReference type="SUPFAM" id="SSF55031">
    <property type="entry name" value="Bacterial exopeptidase dimerisation domain"/>
    <property type="match status" value="1"/>
</dbReference>
<dbReference type="AlphaFoldDB" id="A0A381U5J2"/>
<dbReference type="InterPro" id="IPR002933">
    <property type="entry name" value="Peptidase_M20"/>
</dbReference>
<name>A0A381U5J2_9ZZZZ</name>
<evidence type="ECO:0000313" key="7">
    <source>
        <dbReference type="EMBL" id="SVA23021.1"/>
    </source>
</evidence>
<dbReference type="GO" id="GO:0016787">
    <property type="term" value="F:hydrolase activity"/>
    <property type="evidence" value="ECO:0007669"/>
    <property type="project" value="UniProtKB-KW"/>
</dbReference>
<dbReference type="GO" id="GO:0046872">
    <property type="term" value="F:metal ion binding"/>
    <property type="evidence" value="ECO:0007669"/>
    <property type="project" value="UniProtKB-KW"/>
</dbReference>
<proteinExistence type="inferred from homology"/>
<keyword evidence="5" id="KW-0862">Zinc</keyword>
<evidence type="ECO:0000259" key="6">
    <source>
        <dbReference type="Pfam" id="PF07687"/>
    </source>
</evidence>
<dbReference type="Gene3D" id="3.30.70.360">
    <property type="match status" value="1"/>
</dbReference>
<dbReference type="Gene3D" id="3.40.630.10">
    <property type="entry name" value="Zn peptidases"/>
    <property type="match status" value="1"/>
</dbReference>
<dbReference type="PANTHER" id="PTHR43808:SF8">
    <property type="entry name" value="PEPTIDASE M20 DIMERISATION DOMAIN-CONTAINING PROTEIN"/>
    <property type="match status" value="1"/>
</dbReference>
<dbReference type="PIRSF" id="PIRSF036696">
    <property type="entry name" value="ACY-1"/>
    <property type="match status" value="1"/>
</dbReference>
<gene>
    <name evidence="7" type="ORF">METZ01_LOCUS75875</name>
</gene>
<sequence length="452" mass="49435">MATLDDMLSQIDDLESELISLEQELVRIPSVNTGFMPTGNETPVCEYIRDWLAIDGIESEILESAPNRGNIISKISGSSGNVGLIFMSHTDVVPVEDESKWTYPPFSAEIHDGRIYGRGASDCKGLLTAQMAAMRVLKRNGVELHDGLSLISGADEEHGGRYGFGWLADNHPETLDAPFAVNEGGGTPIEAAGALTYILGIGEKGRLQVEVDIKGTSSHASVPWQGTNALYTLSRVLQRIEEYEPERDTSTSLFQHLSVFAIEHKASPENIDEIIAEQEDENPRFASMLRALSRMTLTPTMITGGIKSNSVPEQIRLTCDVRTLPHQSDDYLRAELDKILEGIEGVEYEIDYMAVPNSSDFDTELMAGLKTATERALGRDDVQFVPAISNGFTDSRFTRPLGVVTYGFSGSHPDDDPMLSRAHGTDESIGIKSIISGAKIMLHLAYDLLAKK</sequence>
<dbReference type="Pfam" id="PF07687">
    <property type="entry name" value="M20_dimer"/>
    <property type="match status" value="1"/>
</dbReference>
<keyword evidence="4" id="KW-0378">Hydrolase</keyword>
<evidence type="ECO:0000256" key="3">
    <source>
        <dbReference type="ARBA" id="ARBA00022723"/>
    </source>
</evidence>
<organism evidence="7">
    <name type="scientific">marine metagenome</name>
    <dbReference type="NCBI Taxonomy" id="408172"/>
    <lineage>
        <taxon>unclassified sequences</taxon>
        <taxon>metagenomes</taxon>
        <taxon>ecological metagenomes</taxon>
    </lineage>
</organism>
<dbReference type="InterPro" id="IPR050072">
    <property type="entry name" value="Peptidase_M20A"/>
</dbReference>
<evidence type="ECO:0000256" key="4">
    <source>
        <dbReference type="ARBA" id="ARBA00022801"/>
    </source>
</evidence>
<protein>
    <recommendedName>
        <fullName evidence="6">Peptidase M20 dimerisation domain-containing protein</fullName>
    </recommendedName>
</protein>
<comment type="cofactor">
    <cofactor evidence="1">
        <name>Zn(2+)</name>
        <dbReference type="ChEBI" id="CHEBI:29105"/>
    </cofactor>
</comment>
<dbReference type="Pfam" id="PF01546">
    <property type="entry name" value="Peptidase_M20"/>
    <property type="match status" value="1"/>
</dbReference>
<dbReference type="InterPro" id="IPR036264">
    <property type="entry name" value="Bact_exopeptidase_dim_dom"/>
</dbReference>
<dbReference type="PANTHER" id="PTHR43808">
    <property type="entry name" value="ACETYLORNITHINE DEACETYLASE"/>
    <property type="match status" value="1"/>
</dbReference>
<dbReference type="SUPFAM" id="SSF53187">
    <property type="entry name" value="Zn-dependent exopeptidases"/>
    <property type="match status" value="1"/>
</dbReference>
<dbReference type="EMBL" id="UINC01005703">
    <property type="protein sequence ID" value="SVA23021.1"/>
    <property type="molecule type" value="Genomic_DNA"/>
</dbReference>
<accession>A0A381U5J2</accession>